<accession>A0A8D8EZI9</accession>
<dbReference type="EMBL" id="HBUE01019785">
    <property type="protein sequence ID" value="CAG6452025.1"/>
    <property type="molecule type" value="Transcribed_RNA"/>
</dbReference>
<proteinExistence type="predicted"/>
<protein>
    <submittedName>
        <fullName evidence="1">(northern house mosquito) hypothetical protein</fullName>
    </submittedName>
</protein>
<sequence>MLLGRRFLGQKITTSGNRTTQQHRAGIILGTIWPGSVRSPFESGFCSFGKVDTTRIWFKGVRANSLKSGFFIYTSKNKPVVFSNQAATPQNPSSCALRIFWVLLKNLMGSKTFRKMYKLKKILSKYSK</sequence>
<organism evidence="1">
    <name type="scientific">Culex pipiens</name>
    <name type="common">House mosquito</name>
    <dbReference type="NCBI Taxonomy" id="7175"/>
    <lineage>
        <taxon>Eukaryota</taxon>
        <taxon>Metazoa</taxon>
        <taxon>Ecdysozoa</taxon>
        <taxon>Arthropoda</taxon>
        <taxon>Hexapoda</taxon>
        <taxon>Insecta</taxon>
        <taxon>Pterygota</taxon>
        <taxon>Neoptera</taxon>
        <taxon>Endopterygota</taxon>
        <taxon>Diptera</taxon>
        <taxon>Nematocera</taxon>
        <taxon>Culicoidea</taxon>
        <taxon>Culicidae</taxon>
        <taxon>Culicinae</taxon>
        <taxon>Culicini</taxon>
        <taxon>Culex</taxon>
        <taxon>Culex</taxon>
    </lineage>
</organism>
<reference evidence="1" key="1">
    <citation type="submission" date="2021-05" db="EMBL/GenBank/DDBJ databases">
        <authorList>
            <person name="Alioto T."/>
            <person name="Alioto T."/>
            <person name="Gomez Garrido J."/>
        </authorList>
    </citation>
    <scope>NUCLEOTIDE SEQUENCE</scope>
</reference>
<dbReference type="AlphaFoldDB" id="A0A8D8EZI9"/>
<evidence type="ECO:0000313" key="1">
    <source>
        <dbReference type="EMBL" id="CAG6452025.1"/>
    </source>
</evidence>
<name>A0A8D8EZI9_CULPI</name>